<comment type="similarity">
    <text evidence="1">Belongs to the sigma-70 factor family. ECF subfamily.</text>
</comment>
<dbReference type="PANTHER" id="PTHR43133">
    <property type="entry name" value="RNA POLYMERASE ECF-TYPE SIGMA FACTO"/>
    <property type="match status" value="1"/>
</dbReference>
<dbReference type="AlphaFoldDB" id="A0A9X1QAP0"/>
<dbReference type="EMBL" id="JAKFFV010000004">
    <property type="protein sequence ID" value="MCF2497975.1"/>
    <property type="molecule type" value="Genomic_DNA"/>
</dbReference>
<dbReference type="InterPro" id="IPR000792">
    <property type="entry name" value="Tscrpt_reg_LuxR_C"/>
</dbReference>
<proteinExistence type="inferred from homology"/>
<dbReference type="InterPro" id="IPR036388">
    <property type="entry name" value="WH-like_DNA-bd_sf"/>
</dbReference>
<organism evidence="6 7">
    <name type="scientific">Dyadobacter chenhuakuii</name>
    <dbReference type="NCBI Taxonomy" id="2909339"/>
    <lineage>
        <taxon>Bacteria</taxon>
        <taxon>Pseudomonadati</taxon>
        <taxon>Bacteroidota</taxon>
        <taxon>Cytophagia</taxon>
        <taxon>Cytophagales</taxon>
        <taxon>Spirosomataceae</taxon>
        <taxon>Dyadobacter</taxon>
    </lineage>
</organism>
<dbReference type="Pfam" id="PF00196">
    <property type="entry name" value="GerE"/>
    <property type="match status" value="1"/>
</dbReference>
<evidence type="ECO:0000256" key="2">
    <source>
        <dbReference type="ARBA" id="ARBA00023015"/>
    </source>
</evidence>
<dbReference type="PRINTS" id="PR00038">
    <property type="entry name" value="HTHLUXR"/>
</dbReference>
<evidence type="ECO:0000256" key="3">
    <source>
        <dbReference type="ARBA" id="ARBA00023082"/>
    </source>
</evidence>
<dbReference type="InterPro" id="IPR013324">
    <property type="entry name" value="RNA_pol_sigma_r3/r4-like"/>
</dbReference>
<evidence type="ECO:0000256" key="4">
    <source>
        <dbReference type="ARBA" id="ARBA00023163"/>
    </source>
</evidence>
<accession>A0A9X1QAP0</accession>
<evidence type="ECO:0000313" key="7">
    <source>
        <dbReference type="Proteomes" id="UP001139411"/>
    </source>
</evidence>
<dbReference type="InterPro" id="IPR014284">
    <property type="entry name" value="RNA_pol_sigma-70_dom"/>
</dbReference>
<name>A0A9X1QAP0_9BACT</name>
<keyword evidence="3" id="KW-0731">Sigma factor</keyword>
<dbReference type="NCBIfam" id="TIGR02937">
    <property type="entry name" value="sigma70-ECF"/>
    <property type="match status" value="1"/>
</dbReference>
<feature type="domain" description="HTH luxR-type" evidence="5">
    <location>
        <begin position="131"/>
        <end position="188"/>
    </location>
</feature>
<dbReference type="SUPFAM" id="SSF88946">
    <property type="entry name" value="Sigma2 domain of RNA polymerase sigma factors"/>
    <property type="match status" value="1"/>
</dbReference>
<dbReference type="InterPro" id="IPR013325">
    <property type="entry name" value="RNA_pol_sigma_r2"/>
</dbReference>
<dbReference type="Gene3D" id="1.10.1740.10">
    <property type="match status" value="1"/>
</dbReference>
<keyword evidence="2" id="KW-0805">Transcription regulation</keyword>
<evidence type="ECO:0000256" key="1">
    <source>
        <dbReference type="ARBA" id="ARBA00010641"/>
    </source>
</evidence>
<dbReference type="PANTHER" id="PTHR43133:SF46">
    <property type="entry name" value="RNA POLYMERASE SIGMA-70 FACTOR ECF SUBFAMILY"/>
    <property type="match status" value="1"/>
</dbReference>
<gene>
    <name evidence="6" type="ORF">L0661_06640</name>
</gene>
<dbReference type="Pfam" id="PF04542">
    <property type="entry name" value="Sigma70_r2"/>
    <property type="match status" value="1"/>
</dbReference>
<protein>
    <submittedName>
        <fullName evidence="6">RNA polymerase sigma factor</fullName>
    </submittedName>
</protein>
<evidence type="ECO:0000259" key="5">
    <source>
        <dbReference type="SMART" id="SM00421"/>
    </source>
</evidence>
<comment type="caution">
    <text evidence="6">The sequence shown here is derived from an EMBL/GenBank/DDBJ whole genome shotgun (WGS) entry which is preliminary data.</text>
</comment>
<sequence length="194" mass="22770">MNAIYTSCSDENILALISEQDDELAFAELYNRYFNVLFNYAYSKVNDRFAAQEIVQELFVNIWQKRHGQQILCCRTFLFAIAKKQIISFYRKEFTRKQHYDHWESLHADPVDFADQHTLTADLQTRYEQGLHLLSPKCQEVFVLSRQGVSNKQISDRLAIAEKTVEQHISKAIRILRAHLKDHIISGILLFVFN</sequence>
<dbReference type="RefSeq" id="WP_235177237.1">
    <property type="nucleotide sequence ID" value="NZ_JAKFFV010000004.1"/>
</dbReference>
<dbReference type="SUPFAM" id="SSF88659">
    <property type="entry name" value="Sigma3 and sigma4 domains of RNA polymerase sigma factors"/>
    <property type="match status" value="1"/>
</dbReference>
<dbReference type="Proteomes" id="UP001139411">
    <property type="component" value="Unassembled WGS sequence"/>
</dbReference>
<dbReference type="Gene3D" id="1.10.10.10">
    <property type="entry name" value="Winged helix-like DNA-binding domain superfamily/Winged helix DNA-binding domain"/>
    <property type="match status" value="1"/>
</dbReference>
<dbReference type="InterPro" id="IPR039425">
    <property type="entry name" value="RNA_pol_sigma-70-like"/>
</dbReference>
<dbReference type="GO" id="GO:0016987">
    <property type="term" value="F:sigma factor activity"/>
    <property type="evidence" value="ECO:0007669"/>
    <property type="project" value="UniProtKB-KW"/>
</dbReference>
<dbReference type="GO" id="GO:0006352">
    <property type="term" value="P:DNA-templated transcription initiation"/>
    <property type="evidence" value="ECO:0007669"/>
    <property type="project" value="InterPro"/>
</dbReference>
<reference evidence="6" key="1">
    <citation type="submission" date="2022-01" db="EMBL/GenBank/DDBJ databases">
        <title>Novel species in genus Dyadobacter.</title>
        <authorList>
            <person name="Ma C."/>
        </authorList>
    </citation>
    <scope>NUCLEOTIDE SEQUENCE</scope>
    <source>
        <strain evidence="6">CY357</strain>
    </source>
</reference>
<evidence type="ECO:0000313" key="6">
    <source>
        <dbReference type="EMBL" id="MCF2497975.1"/>
    </source>
</evidence>
<dbReference type="SMART" id="SM00421">
    <property type="entry name" value="HTH_LUXR"/>
    <property type="match status" value="1"/>
</dbReference>
<keyword evidence="4" id="KW-0804">Transcription</keyword>
<dbReference type="InterPro" id="IPR007627">
    <property type="entry name" value="RNA_pol_sigma70_r2"/>
</dbReference>